<accession>A0AAV1ZL24</accession>
<dbReference type="Gene3D" id="3.30.60.20">
    <property type="match status" value="1"/>
</dbReference>
<feature type="domain" description="C2" evidence="5">
    <location>
        <begin position="312"/>
        <end position="424"/>
    </location>
</feature>
<feature type="compositionally biased region" description="Basic and acidic residues" evidence="3">
    <location>
        <begin position="75"/>
        <end position="96"/>
    </location>
</feature>
<gene>
    <name evidence="7" type="ORF">LARSCL_LOCUS5588</name>
</gene>
<feature type="region of interest" description="Disordered" evidence="3">
    <location>
        <begin position="496"/>
        <end position="523"/>
    </location>
</feature>
<dbReference type="PROSITE" id="PS50081">
    <property type="entry name" value="ZF_DAG_PE_2"/>
    <property type="match status" value="1"/>
</dbReference>
<dbReference type="PANTHER" id="PTHR21119">
    <property type="entry name" value="C2 DOMAIN-CONTAINING PROTEIN"/>
    <property type="match status" value="1"/>
</dbReference>
<dbReference type="EMBL" id="CAXIEN010000051">
    <property type="protein sequence ID" value="CAL1270965.1"/>
    <property type="molecule type" value="Genomic_DNA"/>
</dbReference>
<comment type="caution">
    <text evidence="7">The sequence shown here is derived from an EMBL/GenBank/DDBJ whole genome shotgun (WGS) entry which is preliminary data.</text>
</comment>
<keyword evidence="2" id="KW-0862">Zinc</keyword>
<reference evidence="7 8" key="1">
    <citation type="submission" date="2024-04" db="EMBL/GenBank/DDBJ databases">
        <authorList>
            <person name="Rising A."/>
            <person name="Reimegard J."/>
            <person name="Sonavane S."/>
            <person name="Akerstrom W."/>
            <person name="Nylinder S."/>
            <person name="Hedman E."/>
            <person name="Kallberg Y."/>
        </authorList>
    </citation>
    <scope>NUCLEOTIDE SEQUENCE [LARGE SCALE GENOMIC DNA]</scope>
</reference>
<dbReference type="Gene3D" id="2.60.40.150">
    <property type="entry name" value="C2 domain"/>
    <property type="match status" value="1"/>
</dbReference>
<keyword evidence="4" id="KW-0472">Membrane</keyword>
<evidence type="ECO:0000256" key="1">
    <source>
        <dbReference type="ARBA" id="ARBA00022723"/>
    </source>
</evidence>
<evidence type="ECO:0000256" key="3">
    <source>
        <dbReference type="SAM" id="MobiDB-lite"/>
    </source>
</evidence>
<feature type="domain" description="Phorbol-ester/DAG-type" evidence="6">
    <location>
        <begin position="995"/>
        <end position="1046"/>
    </location>
</feature>
<evidence type="ECO:0000259" key="6">
    <source>
        <dbReference type="PROSITE" id="PS50081"/>
    </source>
</evidence>
<feature type="transmembrane region" description="Helical" evidence="4">
    <location>
        <begin position="42"/>
        <end position="65"/>
    </location>
</feature>
<keyword evidence="1" id="KW-0479">Metal-binding</keyword>
<sequence>MVDITAKLFWYRSKEWYQIMADKLTDFVYTDESKETIDVINLLLLGWILLGLIVYIVGNIVASYLRKRQSTSPVPKHEPADENLKTKEHVSCESEVKSTQGDILPDQEKPKKSHQIPTCEGDDQEIAEWINNVFSWIYKQRVVSPVIDAWISALNARTRLSSTEHGILVDFKDLHASGPPRITEAWQSSNYKSDTNLNAEMEVEDLSFEVVVTQFKEKEKVIVPFVLNVERMIGKVFIECTPEDLTFVIKYSEAPQIQLSSEASKDHEISSEDHQPLSDLVNEITLEALSSVIVPLRFNCFPACPRLMLKTHSEDDVFEAAEDETDKQLLVKIIKASKLGGSKGCSKPYCVVEMDEPPQKFETMIVEGTDSPFWDESFKFTVKDSAELLFEIYDKDKPSTDNFLGLGIVGMDELEKNPSQRQIIPLQSRPLEEDDVTGSLTAEFVFLNQSTPVTETTHLAQLTTKENGYSNSGKTVETNSRVTAGGTVITTTTIKRTKEEPSNSVEPKHDLNANSNSVHSADPNMHKAEEVLDQKERENSPNAFSEQLAKNDDCKFLNGLLPKVDLANSSVRPQSDSDKTLDSNCVPKTEIDLNQKKWTTVEGNSVLSAPVISYKLKFESLEAESLPRESSDSSTLVSDNPAANSVQLIEPDLKHVKGEISEKQLENKSIPDPADSLALNINENVELADVHVLENKFKLENSLEAMHVPPPIPTLVIEAPLNNESNEIIENKSHDFKDPDIEIASLPLIAESGEISSLPSNGIENGKDAETDVPGTALKELEKHSAPTATSKSTLIIHSVQRENTQQNVKVAVDKTGHWKEVQEPENSVSESLEASPASHASKDSHTSYSESAPSSPSPANGDRSRPKEKKTLMGTLRRRLSFHKNRSKSAENRFESASSYSQASSRSTSADRGRQSSAQKLSPFKGKFLGSTRSSLSEASGISASSTRTYINENSTLVIETNENGIIKRYLIPNSLVHRSKWKKRGTKLHIFNDHVFLAKHLSGSTICQVCQKLLTRRPGKQGYECRGCNLQCHKSCHVKVESYCSNSTINSMEVEYIHDPKGASPKSI</sequence>
<keyword evidence="4" id="KW-0812">Transmembrane</keyword>
<dbReference type="SMART" id="SM00239">
    <property type="entry name" value="C2"/>
    <property type="match status" value="1"/>
</dbReference>
<protein>
    <submittedName>
        <fullName evidence="7">Uncharacterized protein</fullName>
    </submittedName>
</protein>
<dbReference type="GO" id="GO:0046872">
    <property type="term" value="F:metal ion binding"/>
    <property type="evidence" value="ECO:0007669"/>
    <property type="project" value="UniProtKB-KW"/>
</dbReference>
<dbReference type="SMART" id="SM00109">
    <property type="entry name" value="C1"/>
    <property type="match status" value="1"/>
</dbReference>
<dbReference type="Pfam" id="PF00168">
    <property type="entry name" value="C2"/>
    <property type="match status" value="1"/>
</dbReference>
<proteinExistence type="predicted"/>
<feature type="region of interest" description="Disordered" evidence="3">
    <location>
        <begin position="71"/>
        <end position="118"/>
    </location>
</feature>
<dbReference type="PROSITE" id="PS50004">
    <property type="entry name" value="C2"/>
    <property type="match status" value="1"/>
</dbReference>
<evidence type="ECO:0000256" key="4">
    <source>
        <dbReference type="SAM" id="Phobius"/>
    </source>
</evidence>
<dbReference type="Pfam" id="PF00130">
    <property type="entry name" value="C1_1"/>
    <property type="match status" value="1"/>
</dbReference>
<dbReference type="CDD" id="cd08678">
    <property type="entry name" value="C2_C21orf25-like"/>
    <property type="match status" value="1"/>
</dbReference>
<evidence type="ECO:0000259" key="5">
    <source>
        <dbReference type="PROSITE" id="PS50004"/>
    </source>
</evidence>
<dbReference type="SUPFAM" id="SSF57889">
    <property type="entry name" value="Cysteine-rich domain"/>
    <property type="match status" value="1"/>
</dbReference>
<feature type="region of interest" description="Disordered" evidence="3">
    <location>
        <begin position="818"/>
        <end position="926"/>
    </location>
</feature>
<evidence type="ECO:0000313" key="8">
    <source>
        <dbReference type="Proteomes" id="UP001497382"/>
    </source>
</evidence>
<dbReference type="InterPro" id="IPR002219">
    <property type="entry name" value="PKC_DAG/PE"/>
</dbReference>
<evidence type="ECO:0000256" key="2">
    <source>
        <dbReference type="ARBA" id="ARBA00022833"/>
    </source>
</evidence>
<feature type="compositionally biased region" description="Basic and acidic residues" evidence="3">
    <location>
        <begin position="496"/>
        <end position="511"/>
    </location>
</feature>
<dbReference type="CDD" id="cd20831">
    <property type="entry name" value="C1_dGM13116p-like"/>
    <property type="match status" value="1"/>
</dbReference>
<dbReference type="AlphaFoldDB" id="A0AAV1ZL24"/>
<dbReference type="InterPro" id="IPR000008">
    <property type="entry name" value="C2_dom"/>
</dbReference>
<feature type="compositionally biased region" description="Low complexity" evidence="3">
    <location>
        <begin position="847"/>
        <end position="859"/>
    </location>
</feature>
<feature type="compositionally biased region" description="Basic residues" evidence="3">
    <location>
        <begin position="877"/>
        <end position="888"/>
    </location>
</feature>
<dbReference type="InterPro" id="IPR039934">
    <property type="entry name" value="C2CD2/C2CD2L"/>
</dbReference>
<dbReference type="PANTHER" id="PTHR21119:SF5">
    <property type="entry name" value="C2 DOMAIN-CONTAINING PROTEIN"/>
    <property type="match status" value="1"/>
</dbReference>
<keyword evidence="8" id="KW-1185">Reference proteome</keyword>
<dbReference type="SUPFAM" id="SSF49562">
    <property type="entry name" value="C2 domain (Calcium/lipid-binding domain, CaLB)"/>
    <property type="match status" value="1"/>
</dbReference>
<dbReference type="Proteomes" id="UP001497382">
    <property type="component" value="Unassembled WGS sequence"/>
</dbReference>
<dbReference type="InterPro" id="IPR046349">
    <property type="entry name" value="C1-like_sf"/>
</dbReference>
<feature type="compositionally biased region" description="Basic and acidic residues" evidence="3">
    <location>
        <begin position="863"/>
        <end position="872"/>
    </location>
</feature>
<evidence type="ECO:0000313" key="7">
    <source>
        <dbReference type="EMBL" id="CAL1270965.1"/>
    </source>
</evidence>
<feature type="compositionally biased region" description="Low complexity" evidence="3">
    <location>
        <begin position="897"/>
        <end position="909"/>
    </location>
</feature>
<dbReference type="InterPro" id="IPR035892">
    <property type="entry name" value="C2_domain_sf"/>
</dbReference>
<name>A0AAV1ZL24_9ARAC</name>
<dbReference type="PROSITE" id="PS00479">
    <property type="entry name" value="ZF_DAG_PE_1"/>
    <property type="match status" value="1"/>
</dbReference>
<organism evidence="7 8">
    <name type="scientific">Larinioides sclopetarius</name>
    <dbReference type="NCBI Taxonomy" id="280406"/>
    <lineage>
        <taxon>Eukaryota</taxon>
        <taxon>Metazoa</taxon>
        <taxon>Ecdysozoa</taxon>
        <taxon>Arthropoda</taxon>
        <taxon>Chelicerata</taxon>
        <taxon>Arachnida</taxon>
        <taxon>Araneae</taxon>
        <taxon>Araneomorphae</taxon>
        <taxon>Entelegynae</taxon>
        <taxon>Araneoidea</taxon>
        <taxon>Araneidae</taxon>
        <taxon>Larinioides</taxon>
    </lineage>
</organism>
<keyword evidence="4" id="KW-1133">Transmembrane helix</keyword>